<sequence length="64" mass="7784">MSDFYILLEKEYINNKNQLLKEFMDLITTDFLNDGKYQALWNGHTTIKFNNNFVVYDVYNLFDF</sequence>
<accession>A0A433ER01</accession>
<dbReference type="AlphaFoldDB" id="A0A433ER01"/>
<reference evidence="1 2" key="1">
    <citation type="journal article" date="2019" name="Genome Biol. Evol.">
        <title>Toxin and genome evolution in a Drosophila defensive symbiosis.</title>
        <authorList>
            <person name="Ballinger M.J."/>
            <person name="Gawryluk R.M."/>
            <person name="Perlman S.J."/>
        </authorList>
    </citation>
    <scope>NUCLEOTIDE SEQUENCE [LARGE SCALE GENOMIC DNA]</scope>
    <source>
        <strain evidence="2">sNeo</strain>
    </source>
</reference>
<dbReference type="Gene3D" id="1.10.8.730">
    <property type="match status" value="1"/>
</dbReference>
<protein>
    <submittedName>
        <fullName evidence="1">Uncharacterized protein</fullName>
    </submittedName>
</protein>
<gene>
    <name evidence="1" type="ORF">D6D54_04535</name>
</gene>
<dbReference type="Proteomes" id="UP000274545">
    <property type="component" value="Unassembled WGS sequence"/>
</dbReference>
<proteinExistence type="predicted"/>
<name>A0A433ER01_9MOLU</name>
<evidence type="ECO:0000313" key="2">
    <source>
        <dbReference type="Proteomes" id="UP000274545"/>
    </source>
</evidence>
<evidence type="ECO:0000313" key="1">
    <source>
        <dbReference type="EMBL" id="RUP76986.1"/>
    </source>
</evidence>
<dbReference type="RefSeq" id="WP_127092892.1">
    <property type="nucleotide sequence ID" value="NZ_RAHC01000004.1"/>
</dbReference>
<dbReference type="EMBL" id="RAHC01000004">
    <property type="protein sequence ID" value="RUP76986.1"/>
    <property type="molecule type" value="Genomic_DNA"/>
</dbReference>
<comment type="caution">
    <text evidence="1">The sequence shown here is derived from an EMBL/GenBank/DDBJ whole genome shotgun (WGS) entry which is preliminary data.</text>
</comment>
<organism evidence="1 2">
    <name type="scientific">Spiroplasma poulsonii</name>
    <dbReference type="NCBI Taxonomy" id="2138"/>
    <lineage>
        <taxon>Bacteria</taxon>
        <taxon>Bacillati</taxon>
        <taxon>Mycoplasmatota</taxon>
        <taxon>Mollicutes</taxon>
        <taxon>Entomoplasmatales</taxon>
        <taxon>Spiroplasmataceae</taxon>
        <taxon>Spiroplasma</taxon>
    </lineage>
</organism>